<dbReference type="GeneID" id="27672067"/>
<evidence type="ECO:0000256" key="1">
    <source>
        <dbReference type="SAM" id="Phobius"/>
    </source>
</evidence>
<dbReference type="RefSeq" id="XP_016582781.1">
    <property type="nucleotide sequence ID" value="XM_016736790.1"/>
</dbReference>
<feature type="transmembrane region" description="Helical" evidence="1">
    <location>
        <begin position="61"/>
        <end position="80"/>
    </location>
</feature>
<gene>
    <name evidence="2" type="ORF">SPSK_10329</name>
</gene>
<dbReference type="EMBL" id="AXCR01000012">
    <property type="protein sequence ID" value="KJR80105.1"/>
    <property type="molecule type" value="Genomic_DNA"/>
</dbReference>
<accession>A0A0F2LUB1</accession>
<evidence type="ECO:0000313" key="3">
    <source>
        <dbReference type="Proteomes" id="UP000033710"/>
    </source>
</evidence>
<dbReference type="KEGG" id="ssck:SPSK_10329"/>
<reference evidence="2 3" key="2">
    <citation type="journal article" date="2015" name="Eukaryot. Cell">
        <title>Asexual propagation of a virulent clone complex in a human and feline outbreak of sporotrichosis.</title>
        <authorList>
            <person name="Teixeira Mde M."/>
            <person name="Rodrigues A.M."/>
            <person name="Tsui C.K."/>
            <person name="de Almeida L.G."/>
            <person name="Van Diepeningen A.D."/>
            <person name="van den Ende B.G."/>
            <person name="Fernandes G.F."/>
            <person name="Kano R."/>
            <person name="Hamelin R.C."/>
            <person name="Lopes-Bezerra L.M."/>
            <person name="Vasconcelos A.T."/>
            <person name="de Hoog S."/>
            <person name="de Camargo Z.P."/>
            <person name="Felipe M.S."/>
        </authorList>
    </citation>
    <scope>NUCLEOTIDE SEQUENCE [LARGE SCALE GENOMIC DNA]</scope>
    <source>
        <strain evidence="2 3">1099-18</strain>
    </source>
</reference>
<keyword evidence="1" id="KW-0812">Transmembrane</keyword>
<evidence type="ECO:0000313" key="2">
    <source>
        <dbReference type="EMBL" id="KJR80105.1"/>
    </source>
</evidence>
<dbReference type="VEuPathDB" id="FungiDB:SPSK_10329"/>
<protein>
    <submittedName>
        <fullName evidence="2">Uncharacterized protein</fullName>
    </submittedName>
</protein>
<dbReference type="Proteomes" id="UP000033710">
    <property type="component" value="Unassembled WGS sequence"/>
</dbReference>
<proteinExistence type="predicted"/>
<comment type="caution">
    <text evidence="2">The sequence shown here is derived from an EMBL/GenBank/DDBJ whole genome shotgun (WGS) entry which is preliminary data.</text>
</comment>
<dbReference type="AlphaFoldDB" id="A0A0F2LUB1"/>
<keyword evidence="1" id="KW-0472">Membrane</keyword>
<reference evidence="2 3" key="1">
    <citation type="journal article" date="2014" name="BMC Genomics">
        <title>Comparative genomics of the major fungal agents of human and animal Sporotrichosis: Sporothrix schenckii and Sporothrix brasiliensis.</title>
        <authorList>
            <person name="Teixeira M.M."/>
            <person name="de Almeida L.G."/>
            <person name="Kubitschek-Barreira P."/>
            <person name="Alves F.L."/>
            <person name="Kioshima E.S."/>
            <person name="Abadio A.K."/>
            <person name="Fernandes L."/>
            <person name="Derengowski L.S."/>
            <person name="Ferreira K.S."/>
            <person name="Souza R.C."/>
            <person name="Ruiz J.C."/>
            <person name="de Andrade N.C."/>
            <person name="Paes H.C."/>
            <person name="Nicola A.M."/>
            <person name="Albuquerque P."/>
            <person name="Gerber A.L."/>
            <person name="Martins V.P."/>
            <person name="Peconick L.D."/>
            <person name="Neto A.V."/>
            <person name="Chaucanez C.B."/>
            <person name="Silva P.A."/>
            <person name="Cunha O.L."/>
            <person name="de Oliveira F.F."/>
            <person name="dos Santos T.C."/>
            <person name="Barros A.L."/>
            <person name="Soares M.A."/>
            <person name="de Oliveira L.M."/>
            <person name="Marini M.M."/>
            <person name="Villalobos-Duno H."/>
            <person name="Cunha M.M."/>
            <person name="de Hoog S."/>
            <person name="da Silveira J.F."/>
            <person name="Henrissat B."/>
            <person name="Nino-Vega G.A."/>
            <person name="Cisalpino P.S."/>
            <person name="Mora-Montes H.M."/>
            <person name="Almeida S.R."/>
            <person name="Stajich J.E."/>
            <person name="Lopes-Bezerra L.M."/>
            <person name="Vasconcelos A.T."/>
            <person name="Felipe M.S."/>
        </authorList>
    </citation>
    <scope>NUCLEOTIDE SEQUENCE [LARGE SCALE GENOMIC DNA]</scope>
    <source>
        <strain evidence="2 3">1099-18</strain>
    </source>
</reference>
<name>A0A0F2LUB1_SPOSC</name>
<keyword evidence="1" id="KW-1133">Transmembrane helix</keyword>
<organism evidence="2 3">
    <name type="scientific">Sporothrix schenckii 1099-18</name>
    <dbReference type="NCBI Taxonomy" id="1397361"/>
    <lineage>
        <taxon>Eukaryota</taxon>
        <taxon>Fungi</taxon>
        <taxon>Dikarya</taxon>
        <taxon>Ascomycota</taxon>
        <taxon>Pezizomycotina</taxon>
        <taxon>Sordariomycetes</taxon>
        <taxon>Sordariomycetidae</taxon>
        <taxon>Ophiostomatales</taxon>
        <taxon>Ophiostomataceae</taxon>
        <taxon>Sporothrix</taxon>
    </lineage>
</organism>
<sequence>MQDCYKTAEQSDPWYGSTFMEKFMEIHGKFMENSWSIFTLAWTNSLMLDGWMYLQENCRGGIQVQIQTLMATIFLVFHFITMPSDHFGFLPVSFALLAWAYPGDNKPLVDFQTSPGS</sequence>